<dbReference type="InterPro" id="IPR045755">
    <property type="entry name" value="FtsL-like"/>
</dbReference>
<dbReference type="STRING" id="679937.Bcop_0259"/>
<gene>
    <name evidence="2" type="ORF">Bcop_0259</name>
</gene>
<proteinExistence type="predicted"/>
<accession>F3ZQ36</accession>
<dbReference type="OrthoDB" id="1082825at2"/>
<feature type="transmembrane region" description="Helical" evidence="1">
    <location>
        <begin position="36"/>
        <end position="55"/>
    </location>
</feature>
<evidence type="ECO:0000313" key="3">
    <source>
        <dbReference type="Proteomes" id="UP000018439"/>
    </source>
</evidence>
<keyword evidence="1" id="KW-0472">Membrane</keyword>
<dbReference type="EMBL" id="CM001167">
    <property type="protein sequence ID" value="EGJ70478.1"/>
    <property type="molecule type" value="Genomic_DNA"/>
</dbReference>
<evidence type="ECO:0000313" key="2">
    <source>
        <dbReference type="EMBL" id="EGJ70478.1"/>
    </source>
</evidence>
<dbReference type="Proteomes" id="UP000018439">
    <property type="component" value="Chromosome"/>
</dbReference>
<dbReference type="eggNOG" id="ENOG5032ZQF">
    <property type="taxonomic scope" value="Bacteria"/>
</dbReference>
<keyword evidence="1" id="KW-0812">Transmembrane</keyword>
<keyword evidence="1" id="KW-1133">Transmembrane helix</keyword>
<keyword evidence="3" id="KW-1185">Reference proteome</keyword>
<dbReference type="AlphaFoldDB" id="F3ZQ36"/>
<organism evidence="2 3">
    <name type="scientific">Bacteroides coprosuis DSM 18011</name>
    <dbReference type="NCBI Taxonomy" id="679937"/>
    <lineage>
        <taxon>Bacteria</taxon>
        <taxon>Pseudomonadati</taxon>
        <taxon>Bacteroidota</taxon>
        <taxon>Bacteroidia</taxon>
        <taxon>Bacteroidales</taxon>
        <taxon>Bacteroidaceae</taxon>
        <taxon>Bacteroides</taxon>
    </lineage>
</organism>
<dbReference type="Pfam" id="PF19579">
    <property type="entry name" value="FtsL_2"/>
    <property type="match status" value="1"/>
</dbReference>
<reference evidence="2 3" key="1">
    <citation type="journal article" date="2011" name="Stand. Genomic Sci.">
        <title>Non-contiguous finished genome sequence of Bacteroides coprosuis type strain (PC139).</title>
        <authorList>
            <person name="Land M."/>
            <person name="Held B."/>
            <person name="Gronow S."/>
            <person name="Abt B."/>
            <person name="Lucas S."/>
            <person name="Del Rio T.G."/>
            <person name="Nolan M."/>
            <person name="Tice H."/>
            <person name="Cheng J.F."/>
            <person name="Pitluck S."/>
            <person name="Liolios K."/>
            <person name="Pagani I."/>
            <person name="Ivanova N."/>
            <person name="Mavromatis K."/>
            <person name="Mikhailova N."/>
            <person name="Pati A."/>
            <person name="Tapia R."/>
            <person name="Han C."/>
            <person name="Goodwin L."/>
            <person name="Chen A."/>
            <person name="Palaniappan K."/>
            <person name="Hauser L."/>
            <person name="Brambilla E.M."/>
            <person name="Rohde M."/>
            <person name="Goker M."/>
            <person name="Detter J.C."/>
            <person name="Woyke T."/>
            <person name="Bristow J."/>
            <person name="Eisen J.A."/>
            <person name="Markowitz V."/>
            <person name="Hugenholtz P."/>
            <person name="Kyrpides N.C."/>
            <person name="Klenk H.P."/>
            <person name="Lapidus A."/>
        </authorList>
    </citation>
    <scope>NUCLEOTIDE SEQUENCE</scope>
    <source>
        <strain evidence="2 3">DSM 18011</strain>
    </source>
</reference>
<evidence type="ECO:0008006" key="4">
    <source>
        <dbReference type="Google" id="ProtNLM"/>
    </source>
</evidence>
<protein>
    <recommendedName>
        <fullName evidence="4">Cell division protein FtsL</fullName>
    </recommendedName>
</protein>
<evidence type="ECO:0000256" key="1">
    <source>
        <dbReference type="SAM" id="Phobius"/>
    </source>
</evidence>
<name>F3ZQ36_9BACE</name>
<sequence length="121" mass="14111">MKDPNLNTNTNEEPKSAKKKLGFIRILRGDILVQEIILKNIPFIVLLVVIAIFYVSNRYQYQQLLIEKNKLEVTLKDSKFRALTRTADLMDKSRQSKIEEHITRKGSELEIPTNPPYIIKK</sequence>
<dbReference type="HOGENOM" id="CLU_110694_2_2_10"/>